<reference evidence="1 2" key="1">
    <citation type="submission" date="2023-10" db="EMBL/GenBank/DDBJ databases">
        <authorList>
            <person name="Botero Cardona J."/>
        </authorList>
    </citation>
    <scope>NUCLEOTIDE SEQUENCE [LARGE SCALE GENOMIC DNA]</scope>
    <source>
        <strain evidence="1 2">R-54839</strain>
    </source>
</reference>
<protein>
    <submittedName>
        <fullName evidence="1">Uncharacterized protein</fullName>
    </submittedName>
</protein>
<comment type="caution">
    <text evidence="1">The sequence shown here is derived from an EMBL/GenBank/DDBJ whole genome shotgun (WGS) entry which is preliminary data.</text>
</comment>
<proteinExistence type="predicted"/>
<sequence length="60" mass="6941">MKIRLVSSGLKGMSKEYNNVSFLNKTDDFVEFDYKDDELYASVRVMIGRSKICDVIVEDK</sequence>
<evidence type="ECO:0000313" key="1">
    <source>
        <dbReference type="EMBL" id="CAK1254028.1"/>
    </source>
</evidence>
<dbReference type="RefSeq" id="WP_338346424.1">
    <property type="nucleotide sequence ID" value="NZ_CAUZLR010000013.1"/>
</dbReference>
<dbReference type="EMBL" id="CAUZLR010000013">
    <property type="protein sequence ID" value="CAK1254028.1"/>
    <property type="molecule type" value="Genomic_DNA"/>
</dbReference>
<evidence type="ECO:0000313" key="2">
    <source>
        <dbReference type="Proteomes" id="UP001314261"/>
    </source>
</evidence>
<keyword evidence="2" id="KW-1185">Reference proteome</keyword>
<organism evidence="1 2">
    <name type="scientific">Fructobacillus fructosus</name>
    <dbReference type="NCBI Taxonomy" id="1631"/>
    <lineage>
        <taxon>Bacteria</taxon>
        <taxon>Bacillati</taxon>
        <taxon>Bacillota</taxon>
        <taxon>Bacilli</taxon>
        <taxon>Lactobacillales</taxon>
        <taxon>Lactobacillaceae</taxon>
        <taxon>Fructobacillus</taxon>
    </lineage>
</organism>
<gene>
    <name evidence="1" type="ORF">R54839_PPFHFPJH_01597</name>
</gene>
<name>A0ABM9N1M5_9LACO</name>
<accession>A0ABM9N1M5</accession>
<dbReference type="Proteomes" id="UP001314261">
    <property type="component" value="Unassembled WGS sequence"/>
</dbReference>